<reference evidence="9 10" key="1">
    <citation type="journal article" date="2024" name="BMC Genomics">
        <title>Genome assembly of redclaw crayfish (Cherax quadricarinatus) provides insights into its immune adaptation and hypoxia tolerance.</title>
        <authorList>
            <person name="Liu Z."/>
            <person name="Zheng J."/>
            <person name="Li H."/>
            <person name="Fang K."/>
            <person name="Wang S."/>
            <person name="He J."/>
            <person name="Zhou D."/>
            <person name="Weng S."/>
            <person name="Chi M."/>
            <person name="Gu Z."/>
            <person name="He J."/>
            <person name="Li F."/>
            <person name="Wang M."/>
        </authorList>
    </citation>
    <scope>NUCLEOTIDE SEQUENCE [LARGE SCALE GENOMIC DNA]</scope>
    <source>
        <strain evidence="9">ZL_2023a</strain>
    </source>
</reference>
<dbReference type="InterPro" id="IPR015919">
    <property type="entry name" value="Cadherin-like_sf"/>
</dbReference>
<comment type="subcellular location">
    <subcellularLocation>
        <location evidence="1">Membrane</location>
        <topology evidence="1">Single-pass membrane protein</topology>
    </subcellularLocation>
</comment>
<evidence type="ECO:0000256" key="4">
    <source>
        <dbReference type="ARBA" id="ARBA00023180"/>
    </source>
</evidence>
<proteinExistence type="predicted"/>
<feature type="domain" description="Cadherin" evidence="8">
    <location>
        <begin position="767"/>
        <end position="849"/>
    </location>
</feature>
<sequence length="1450" mass="155885">MITKERWAVPVTAVPFTAVPVTATPKKLQDSAQTSPAMAFTRRREQTFAHTKTTAAILILLFLLPAPALCQNCTNHCEVTGGAKLSGLSGILILQANVDEKTDEGTDLYILNCSNTGPFTGPDEEEFLHYFSVDNSQSSELRVSVSTSLNGVPDFPNNTEQILGMVKFSLLDNVTNCQVQLEHNIVDENTQNPEINQTNYEVQIREDFPADLSLYYLTVLVSDNDATSPNNEFSLEVQDCPLETSEAEYGGPGTINEVQFQLTSKLDYEKQKSYTCTITAKDKGSPVLSSQPSSITITVQDMPDEPPIFTYNYYYIEITSTLPSDEPLEIQPGAVYATDGDTEIKSPITYSMIDADPEGVGMNYFKIDSSTGNVTLTRELDEEILINLSIDFFITARDETLEVSTSVLRVMLPPLPTTTVSTTEVTCPECTCPTITTEGTCTPCPTDPCVYPTTVPTEATTCEPCPTTETTTSQPCPTTEIITCQPCPTTETTTSQPCLTTEITTCQPCPTTEVTTCAPCPTTEPAVTSECPTCTTLSTWLTTVYTCPPCSTTAGSATTSPCPVCSTTETIPCPTDAATTCPVCPTDEITTTVYPTEATTACPVCPTDAATTTACPSVPTTTSTTGTTTGGLVKPSLTFKKQSYAGEIYAEFQDVFQVSVEVQGADINDVTFSFAKPDGNFGIDPKSGEITVLNGDVASGSYTLTAVAVVENTSLRDEAKVYIKVLHPSTTTVTMINSLLKETLQEDSQESLIREIKTEGDTGPVCIISVEPDAAVGKFDVVQQEGGSWVLRKIAALDYETTQEIKLKLQVYETGATCLGITSTSDDTSRSQALVIITVTDINDQQPEFQVPHAPNTIIAYPQDKALQNVVGPVITLQASDNDTVGDLSYGLSNSSSGAPFTVESNTGAVFVENEFVCSKECSLEVKVSDGATEDSHASIKVVPLDMDHISTIVLQNTDVSQVDDYLQTLSDKSGVQVSNLYVSPIIEDSSVQNSPSTLLLYSRIRQGRGWSVTSNSLQVHVYSIDSDGNLMSVEDLNKALSDGKTNVVAQEFTDKALFQCVDDTNETSNTGLKVAVGILGALLGLILLAALAFLVYKKRRDGRAKPIASTPINTLGRAYPNLSYSEEHEGKRESLRSRDHKTNGTLNSLSNGRSTSSRDSPPLFLSTLSSQKSESPKSEHQYRGLRRVDAGSPEYYGISSPAPPPSFTKITSFSSTDPNDYNTTTTTPLYTVASTSNASMPDSTSIYPALDTIPESPTHIYAEINKPAKNEPADISPPPAKSILKHKSESSLDTSVIPAVSGTDEAKPQEPDADYDETEEPSSSSFLALKGSPPPRKHSTASANGDDDDSVSDHDGITYPGGKKSNLKQHDGDAGSDYEKKSVAFKVLVDTKEIEAENLSPASKIAAVKSDALLLMEANKKKLEEENDDNDDIDGNDADNDASEEDEKL</sequence>
<keyword evidence="5" id="KW-0106">Calcium</keyword>
<feature type="compositionally biased region" description="Basic and acidic residues" evidence="6">
    <location>
        <begin position="1126"/>
        <end position="1143"/>
    </location>
</feature>
<dbReference type="CDD" id="cd11304">
    <property type="entry name" value="Cadherin_repeat"/>
    <property type="match status" value="5"/>
</dbReference>
<name>A0AAW0WD31_CHEQU</name>
<dbReference type="SMART" id="SM00112">
    <property type="entry name" value="CA"/>
    <property type="match status" value="5"/>
</dbReference>
<evidence type="ECO:0000313" key="9">
    <source>
        <dbReference type="EMBL" id="KAK8729472.1"/>
    </source>
</evidence>
<dbReference type="Gene3D" id="2.60.40.60">
    <property type="entry name" value="Cadherins"/>
    <property type="match status" value="4"/>
</dbReference>
<feature type="region of interest" description="Disordered" evidence="6">
    <location>
        <begin position="1119"/>
        <end position="1220"/>
    </location>
</feature>
<feature type="domain" description="Cadherin" evidence="8">
    <location>
        <begin position="196"/>
        <end position="309"/>
    </location>
</feature>
<feature type="compositionally biased region" description="Acidic residues" evidence="6">
    <location>
        <begin position="1426"/>
        <end position="1450"/>
    </location>
</feature>
<keyword evidence="2 7" id="KW-0812">Transmembrane</keyword>
<dbReference type="InterPro" id="IPR002126">
    <property type="entry name" value="Cadherin-like_dom"/>
</dbReference>
<protein>
    <recommendedName>
        <fullName evidence="8">Cadherin domain-containing protein</fullName>
    </recommendedName>
</protein>
<evidence type="ECO:0000259" key="8">
    <source>
        <dbReference type="PROSITE" id="PS50268"/>
    </source>
</evidence>
<dbReference type="PRINTS" id="PR00205">
    <property type="entry name" value="CADHERIN"/>
</dbReference>
<keyword evidence="4" id="KW-0325">Glycoprotein</keyword>
<gene>
    <name evidence="9" type="ORF">OTU49_008485</name>
</gene>
<feature type="compositionally biased region" description="Basic and acidic residues" evidence="6">
    <location>
        <begin position="1369"/>
        <end position="1380"/>
    </location>
</feature>
<evidence type="ECO:0000256" key="1">
    <source>
        <dbReference type="ARBA" id="ARBA00004167"/>
    </source>
</evidence>
<feature type="domain" description="Cadherin" evidence="8">
    <location>
        <begin position="310"/>
        <end position="435"/>
    </location>
</feature>
<dbReference type="GO" id="GO:0007156">
    <property type="term" value="P:homophilic cell adhesion via plasma membrane adhesion molecules"/>
    <property type="evidence" value="ECO:0007669"/>
    <property type="project" value="InterPro"/>
</dbReference>
<dbReference type="PANTHER" id="PTHR24028">
    <property type="entry name" value="CADHERIN-87A"/>
    <property type="match status" value="1"/>
</dbReference>
<dbReference type="PROSITE" id="PS50268">
    <property type="entry name" value="CADHERIN_2"/>
    <property type="match status" value="3"/>
</dbReference>
<feature type="region of interest" description="Disordered" evidence="6">
    <location>
        <begin position="1269"/>
        <end position="1380"/>
    </location>
</feature>
<dbReference type="InterPro" id="IPR050174">
    <property type="entry name" value="Protocadherin/Cadherin-CA"/>
</dbReference>
<keyword evidence="10" id="KW-1185">Reference proteome</keyword>
<dbReference type="GO" id="GO:0005886">
    <property type="term" value="C:plasma membrane"/>
    <property type="evidence" value="ECO:0007669"/>
    <property type="project" value="TreeGrafter"/>
</dbReference>
<feature type="compositionally biased region" description="Polar residues" evidence="6">
    <location>
        <begin position="1144"/>
        <end position="1160"/>
    </location>
</feature>
<organism evidence="9 10">
    <name type="scientific">Cherax quadricarinatus</name>
    <name type="common">Australian red claw crayfish</name>
    <dbReference type="NCBI Taxonomy" id="27406"/>
    <lineage>
        <taxon>Eukaryota</taxon>
        <taxon>Metazoa</taxon>
        <taxon>Ecdysozoa</taxon>
        <taxon>Arthropoda</taxon>
        <taxon>Crustacea</taxon>
        <taxon>Multicrustacea</taxon>
        <taxon>Malacostraca</taxon>
        <taxon>Eumalacostraca</taxon>
        <taxon>Eucarida</taxon>
        <taxon>Decapoda</taxon>
        <taxon>Pleocyemata</taxon>
        <taxon>Astacidea</taxon>
        <taxon>Parastacoidea</taxon>
        <taxon>Parastacidae</taxon>
        <taxon>Cherax</taxon>
    </lineage>
</organism>
<evidence type="ECO:0000313" key="10">
    <source>
        <dbReference type="Proteomes" id="UP001445076"/>
    </source>
</evidence>
<dbReference type="GO" id="GO:0005509">
    <property type="term" value="F:calcium ion binding"/>
    <property type="evidence" value="ECO:0007669"/>
    <property type="project" value="UniProtKB-UniRule"/>
</dbReference>
<evidence type="ECO:0000256" key="5">
    <source>
        <dbReference type="PROSITE-ProRule" id="PRU00043"/>
    </source>
</evidence>
<keyword evidence="7" id="KW-0472">Membrane</keyword>
<evidence type="ECO:0000256" key="3">
    <source>
        <dbReference type="ARBA" id="ARBA00022989"/>
    </source>
</evidence>
<accession>A0AAW0WD31</accession>
<evidence type="ECO:0000256" key="2">
    <source>
        <dbReference type="ARBA" id="ARBA00022692"/>
    </source>
</evidence>
<comment type="caution">
    <text evidence="9">The sequence shown here is derived from an EMBL/GenBank/DDBJ whole genome shotgun (WGS) entry which is preliminary data.</text>
</comment>
<feature type="region of interest" description="Disordered" evidence="6">
    <location>
        <begin position="1421"/>
        <end position="1450"/>
    </location>
</feature>
<dbReference type="Proteomes" id="UP001445076">
    <property type="component" value="Unassembled WGS sequence"/>
</dbReference>
<keyword evidence="3 7" id="KW-1133">Transmembrane helix</keyword>
<feature type="compositionally biased region" description="Basic and acidic residues" evidence="6">
    <location>
        <begin position="1175"/>
        <end position="1190"/>
    </location>
</feature>
<dbReference type="PANTHER" id="PTHR24028:SF328">
    <property type="entry name" value="CADHERIN-3"/>
    <property type="match status" value="1"/>
</dbReference>
<evidence type="ECO:0000256" key="7">
    <source>
        <dbReference type="SAM" id="Phobius"/>
    </source>
</evidence>
<feature type="compositionally biased region" description="Acidic residues" evidence="6">
    <location>
        <begin position="1312"/>
        <end position="1321"/>
    </location>
</feature>
<dbReference type="EMBL" id="JARKIK010000067">
    <property type="protein sequence ID" value="KAK8729472.1"/>
    <property type="molecule type" value="Genomic_DNA"/>
</dbReference>
<feature type="transmembrane region" description="Helical" evidence="7">
    <location>
        <begin position="1075"/>
        <end position="1097"/>
    </location>
</feature>
<dbReference type="SUPFAM" id="SSF49313">
    <property type="entry name" value="Cadherin-like"/>
    <property type="match status" value="3"/>
</dbReference>
<evidence type="ECO:0000256" key="6">
    <source>
        <dbReference type="SAM" id="MobiDB-lite"/>
    </source>
</evidence>